<proteinExistence type="predicted"/>
<dbReference type="Proteomes" id="UP000030675">
    <property type="component" value="Unassembled WGS sequence"/>
</dbReference>
<evidence type="ECO:0000313" key="2">
    <source>
        <dbReference type="Proteomes" id="UP000030675"/>
    </source>
</evidence>
<name>V5F5H3_PHOLE</name>
<dbReference type="NCBIfam" id="NF047593">
    <property type="entry name" value="IS66_ISAeme5_TnpA"/>
    <property type="match status" value="1"/>
</dbReference>
<dbReference type="AlphaFoldDB" id="V5F5H3"/>
<organism evidence="1 2">
    <name type="scientific">Photobacterium leiognathi lrivu.4.1</name>
    <dbReference type="NCBI Taxonomy" id="1248232"/>
    <lineage>
        <taxon>Bacteria</taxon>
        <taxon>Pseudomonadati</taxon>
        <taxon>Pseudomonadota</taxon>
        <taxon>Gammaproteobacteria</taxon>
        <taxon>Vibrionales</taxon>
        <taxon>Vibrionaceae</taxon>
        <taxon>Photobacterium</taxon>
    </lineage>
</organism>
<dbReference type="RefSeq" id="WP_023931248.1">
    <property type="nucleotide sequence ID" value="NZ_DF196808.1"/>
</dbReference>
<accession>V5F5H3</accession>
<protein>
    <submittedName>
        <fullName evidence="1">Transposase IS66</fullName>
    </submittedName>
</protein>
<reference evidence="2" key="1">
    <citation type="submission" date="2012-12" db="EMBL/GenBank/DDBJ databases">
        <title>Genome Sequence of Photobacterium leiognathi lrivu.4.1.</title>
        <authorList>
            <person name="Urbanczyk H."/>
            <person name="Ogura Y."/>
            <person name="Hayashi T."/>
            <person name="Dunlap P.V."/>
        </authorList>
    </citation>
    <scope>NUCLEOTIDE SEQUENCE [LARGE SCALE GENOMIC DNA]</scope>
    <source>
        <strain evidence="2">lrivu.4.1</strain>
    </source>
</reference>
<sequence length="114" mass="13009">MATRRTNQEWQTLFECYESSQLTQRAFCEHHGLSLSTFYAKRQQLTHLRIPQNSGFVKAHVLEQTTRYHMTQAPTANMTLFVNDVELSIPQGTPAPYIAELTGACVFSSKQITQ</sequence>
<dbReference type="eggNOG" id="COG2963">
    <property type="taxonomic scope" value="Bacteria"/>
</dbReference>
<evidence type="ECO:0000313" key="1">
    <source>
        <dbReference type="EMBL" id="GAD28666.1"/>
    </source>
</evidence>
<gene>
    <name evidence="1" type="ORF">PLEI_0309</name>
</gene>
<dbReference type="EMBL" id="DF196808">
    <property type="protein sequence ID" value="GAD28666.1"/>
    <property type="molecule type" value="Genomic_DNA"/>
</dbReference>
<dbReference type="HOGENOM" id="CLU_176262_0_0_6"/>